<dbReference type="InterPro" id="IPR036962">
    <property type="entry name" value="Glyco_hydro_3_N_sf"/>
</dbReference>
<gene>
    <name evidence="8" type="ORF">V0288_03045</name>
</gene>
<dbReference type="InterPro" id="IPR017853">
    <property type="entry name" value="GH"/>
</dbReference>
<evidence type="ECO:0000256" key="2">
    <source>
        <dbReference type="ARBA" id="ARBA00005336"/>
    </source>
</evidence>
<dbReference type="EMBL" id="JBAFSM010000003">
    <property type="protein sequence ID" value="MEG3436083.1"/>
    <property type="molecule type" value="Genomic_DNA"/>
</dbReference>
<evidence type="ECO:0000256" key="3">
    <source>
        <dbReference type="ARBA" id="ARBA00012663"/>
    </source>
</evidence>
<protein>
    <recommendedName>
        <fullName evidence="3">beta-N-acetylhexosaminidase</fullName>
        <ecNumber evidence="3">3.2.1.52</ecNumber>
    </recommendedName>
</protein>
<feature type="domain" description="Bacterial Glycosyl hydrolase family 3 C-terminal" evidence="7">
    <location>
        <begin position="382"/>
        <end position="513"/>
    </location>
</feature>
<proteinExistence type="inferred from homology"/>
<name>A0AAW9QRJ3_9CHRO</name>
<dbReference type="Gene3D" id="3.40.50.10870">
    <property type="entry name" value="Glycosyl hydrolase family 3"/>
    <property type="match status" value="1"/>
</dbReference>
<dbReference type="SUPFAM" id="SSF51445">
    <property type="entry name" value="(Trans)glycosidases"/>
    <property type="match status" value="1"/>
</dbReference>
<dbReference type="Pfam" id="PF00933">
    <property type="entry name" value="Glyco_hydro_3"/>
    <property type="match status" value="1"/>
</dbReference>
<evidence type="ECO:0000259" key="6">
    <source>
        <dbReference type="Pfam" id="PF00933"/>
    </source>
</evidence>
<dbReference type="Pfam" id="PF18034">
    <property type="entry name" value="Bac_GH3_C"/>
    <property type="match status" value="1"/>
</dbReference>
<dbReference type="GO" id="GO:0004563">
    <property type="term" value="F:beta-N-acetylhexosaminidase activity"/>
    <property type="evidence" value="ECO:0007669"/>
    <property type="project" value="UniProtKB-EC"/>
</dbReference>
<dbReference type="PANTHER" id="PTHR30480">
    <property type="entry name" value="BETA-HEXOSAMINIDASE-RELATED"/>
    <property type="match status" value="1"/>
</dbReference>
<evidence type="ECO:0000259" key="7">
    <source>
        <dbReference type="Pfam" id="PF18034"/>
    </source>
</evidence>
<comment type="catalytic activity">
    <reaction evidence="1">
        <text>Hydrolysis of terminal non-reducing N-acetyl-D-hexosamine residues in N-acetyl-beta-D-hexosaminides.</text>
        <dbReference type="EC" id="3.2.1.52"/>
    </reaction>
</comment>
<dbReference type="InterPro" id="IPR050226">
    <property type="entry name" value="NagZ_Beta-hexosaminidase"/>
</dbReference>
<dbReference type="Proteomes" id="UP001328733">
    <property type="component" value="Unassembled WGS sequence"/>
</dbReference>
<dbReference type="GO" id="GO:0005975">
    <property type="term" value="P:carbohydrate metabolic process"/>
    <property type="evidence" value="ECO:0007669"/>
    <property type="project" value="InterPro"/>
</dbReference>
<evidence type="ECO:0000256" key="5">
    <source>
        <dbReference type="ARBA" id="ARBA00023295"/>
    </source>
</evidence>
<evidence type="ECO:0000313" key="8">
    <source>
        <dbReference type="EMBL" id="MEG3436083.1"/>
    </source>
</evidence>
<keyword evidence="9" id="KW-1185">Reference proteome</keyword>
<reference evidence="8 9" key="1">
    <citation type="submission" date="2024-01" db="EMBL/GenBank/DDBJ databases">
        <title>Genomic insights into the taxonomy and metabolism of the cyanobacterium Pannus brasiliensis CCIBt3594.</title>
        <authorList>
            <person name="Machado M."/>
            <person name="Botero N.B."/>
            <person name="Andreote A.P.D."/>
            <person name="Feitosa A.M.T."/>
            <person name="Popin R."/>
            <person name="Sivonen K."/>
            <person name="Fiore M.F."/>
        </authorList>
    </citation>
    <scope>NUCLEOTIDE SEQUENCE [LARGE SCALE GENOMIC DNA]</scope>
    <source>
        <strain evidence="8 9">CCIBt3594</strain>
    </source>
</reference>
<dbReference type="RefSeq" id="WP_332863530.1">
    <property type="nucleotide sequence ID" value="NZ_JBAFSM010000003.1"/>
</dbReference>
<evidence type="ECO:0000256" key="1">
    <source>
        <dbReference type="ARBA" id="ARBA00001231"/>
    </source>
</evidence>
<keyword evidence="4 8" id="KW-0378">Hydrolase</keyword>
<dbReference type="GO" id="GO:0009254">
    <property type="term" value="P:peptidoglycan turnover"/>
    <property type="evidence" value="ECO:0007669"/>
    <property type="project" value="TreeGrafter"/>
</dbReference>
<sequence>MIDRTSKLKQLIGQMVVVRASGYLFDRQIRYPVWEPPNSTLRRWLETLNLGGVILLGGSAAEIALRTRQLQDWSPHPLLIAADIEEGVGQRFAGATWFPPPMALGEIAKKDVNKAKEYAFRMGAITAREALSIGINWVLAPIVDVNNNPENPVINIRAFGETPEIVSELARSFILGARSYPVLTTAKHFPGHGDTGSDSHLDLPVLEHDLDRLETLELPPFQAAIETGVDSVMSGHLLIPAWDREHPATLSRKILTERLREKMGFDGIIVTDALIMGGVTKVASPAEVAVMAVEAGADILLMPPDPEVAIEAVYKAVTSGRISEERILESIARIRRAKEKLGPPENSIELLFDLGEPRAIATVEAIVKDSCKIGGNLPLETGNGRNLIIVDDLLNCDFLDRSSPAVTIPRQAGYEVQTVDRTTLKYCPDDDRSSLLQLFLRGNPFRGSAGLTEENKRIYRALLETGRVRGMIIYGSPYVFAWFRSLIDDDLPIVFTYSQEAAAQKIACEKLFGLSSPSGDIDREFV</sequence>
<keyword evidence="5" id="KW-0326">Glycosidase</keyword>
<evidence type="ECO:0000313" key="9">
    <source>
        <dbReference type="Proteomes" id="UP001328733"/>
    </source>
</evidence>
<accession>A0AAW9QRJ3</accession>
<comment type="similarity">
    <text evidence="2">Belongs to the glycosyl hydrolase 3 family.</text>
</comment>
<dbReference type="InterPro" id="IPR041518">
    <property type="entry name" value="Bac_GH3_C"/>
</dbReference>
<dbReference type="AlphaFoldDB" id="A0AAW9QRJ3"/>
<dbReference type="InterPro" id="IPR001764">
    <property type="entry name" value="Glyco_hydro_3_N"/>
</dbReference>
<dbReference type="EC" id="3.2.1.52" evidence="3"/>
<feature type="domain" description="Glycoside hydrolase family 3 N-terminal" evidence="6">
    <location>
        <begin position="10"/>
        <end position="336"/>
    </location>
</feature>
<evidence type="ECO:0000256" key="4">
    <source>
        <dbReference type="ARBA" id="ARBA00022801"/>
    </source>
</evidence>
<dbReference type="Gene3D" id="3.20.20.300">
    <property type="entry name" value="Glycoside hydrolase, family 3, N-terminal domain"/>
    <property type="match status" value="1"/>
</dbReference>
<comment type="caution">
    <text evidence="8">The sequence shown here is derived from an EMBL/GenBank/DDBJ whole genome shotgun (WGS) entry which is preliminary data.</text>
</comment>
<dbReference type="PANTHER" id="PTHR30480:SF13">
    <property type="entry name" value="BETA-HEXOSAMINIDASE"/>
    <property type="match status" value="1"/>
</dbReference>
<organism evidence="8 9">
    <name type="scientific">Pannus brasiliensis CCIBt3594</name>
    <dbReference type="NCBI Taxonomy" id="1427578"/>
    <lineage>
        <taxon>Bacteria</taxon>
        <taxon>Bacillati</taxon>
        <taxon>Cyanobacteriota</taxon>
        <taxon>Cyanophyceae</taxon>
        <taxon>Oscillatoriophycideae</taxon>
        <taxon>Chroococcales</taxon>
        <taxon>Microcystaceae</taxon>
        <taxon>Pannus</taxon>
    </lineage>
</organism>